<keyword evidence="3" id="KW-1185">Reference proteome</keyword>
<accession>A0ABY3X8H1</accession>
<evidence type="ECO:0000313" key="2">
    <source>
        <dbReference type="EMBL" id="UNM97050.1"/>
    </source>
</evidence>
<sequence length="295" mass="34263">MRLKHIAVSISFIALMGIAFAATQSDEHLVNQKETMADNEYVISDVSAFLLQGSLKHAESLYYSIPVEALEMASLEDEKLKSYLSYSREVNFDEHKMGSRVVLEGYDEGEVQVIVYRQATPYRHNERIITSVILFGDAILDSGAYNRAVLNQEFTTASQNWEKNKSITRINQKEEWLRMMEEEPKQTIITETYDDQQRLMTSERIDRDGDEFLEYLYLTFDEYLKLDLAKVRATNIEVSATLEDIQDYTPQDFIALDKRVSLFVPQEIDLEGNARIAWRYDSKAVTKRVSKFTYY</sequence>
<dbReference type="EMBL" id="CP093379">
    <property type="protein sequence ID" value="UNM97050.1"/>
    <property type="molecule type" value="Genomic_DNA"/>
</dbReference>
<keyword evidence="1" id="KW-0732">Signal</keyword>
<feature type="chain" id="PRO_5046997117" evidence="1">
    <location>
        <begin position="22"/>
        <end position="295"/>
    </location>
</feature>
<protein>
    <submittedName>
        <fullName evidence="2">Uncharacterized protein</fullName>
    </submittedName>
</protein>
<organism evidence="2 3">
    <name type="scientific">Ignatzschineria rhizosphaerae</name>
    <dbReference type="NCBI Taxonomy" id="2923279"/>
    <lineage>
        <taxon>Bacteria</taxon>
        <taxon>Pseudomonadati</taxon>
        <taxon>Pseudomonadota</taxon>
        <taxon>Gammaproteobacteria</taxon>
        <taxon>Cardiobacteriales</taxon>
        <taxon>Ignatzschineriaceae</taxon>
        <taxon>Ignatzschineria</taxon>
    </lineage>
</organism>
<evidence type="ECO:0000313" key="3">
    <source>
        <dbReference type="Proteomes" id="UP000829542"/>
    </source>
</evidence>
<reference evidence="2 3" key="1">
    <citation type="submission" date="2022-03" db="EMBL/GenBank/DDBJ databases">
        <title>Ignatzschineria rhizosphaerae HR5S32.</title>
        <authorList>
            <person name="Sun J.Q."/>
            <person name="Feng J.Y."/>
        </authorList>
    </citation>
    <scope>NUCLEOTIDE SEQUENCE [LARGE SCALE GENOMIC DNA]</scope>
    <source>
        <strain evidence="2 3">HR5S32</strain>
    </source>
</reference>
<name>A0ABY3X8H1_9GAMM</name>
<feature type="signal peptide" evidence="1">
    <location>
        <begin position="1"/>
        <end position="21"/>
    </location>
</feature>
<gene>
    <name evidence="2" type="ORF">MMG00_04140</name>
</gene>
<evidence type="ECO:0000256" key="1">
    <source>
        <dbReference type="SAM" id="SignalP"/>
    </source>
</evidence>
<dbReference type="RefSeq" id="WP_242151807.1">
    <property type="nucleotide sequence ID" value="NZ_CP093379.1"/>
</dbReference>
<dbReference type="Proteomes" id="UP000829542">
    <property type="component" value="Chromosome"/>
</dbReference>
<proteinExistence type="predicted"/>